<reference evidence="1" key="1">
    <citation type="journal article" date="2018" name="Nat. Genet.">
        <title>Extensive intraspecific gene order and gene structural variations between Mo17 and other maize genomes.</title>
        <authorList>
            <person name="Sun S."/>
            <person name="Zhou Y."/>
            <person name="Chen J."/>
            <person name="Shi J."/>
            <person name="Zhao H."/>
            <person name="Zhao H."/>
            <person name="Song W."/>
            <person name="Zhang M."/>
            <person name="Cui Y."/>
            <person name="Dong X."/>
            <person name="Liu H."/>
            <person name="Ma X."/>
            <person name="Jiao Y."/>
            <person name="Wang B."/>
            <person name="Wei X."/>
            <person name="Stein J.C."/>
            <person name="Glaubitz J.C."/>
            <person name="Lu F."/>
            <person name="Yu G."/>
            <person name="Liang C."/>
            <person name="Fengler K."/>
            <person name="Li B."/>
            <person name="Rafalski A."/>
            <person name="Schnable P.S."/>
            <person name="Ware D.H."/>
            <person name="Buckler E.S."/>
            <person name="Lai J."/>
        </authorList>
    </citation>
    <scope>NUCLEOTIDE SEQUENCE [LARGE SCALE GENOMIC DNA]</scope>
    <source>
        <tissue evidence="1">Seedling</tissue>
    </source>
</reference>
<gene>
    <name evidence="1" type="ORF">Zm00014a_040996</name>
</gene>
<dbReference type="AlphaFoldDB" id="A0A3L6G575"/>
<dbReference type="Proteomes" id="UP000251960">
    <property type="component" value="Chromosome 10"/>
</dbReference>
<name>A0A3L6G575_MAIZE</name>
<dbReference type="EMBL" id="NCVQ01000002">
    <property type="protein sequence ID" value="PWZ43754.1"/>
    <property type="molecule type" value="Genomic_DNA"/>
</dbReference>
<protein>
    <submittedName>
        <fullName evidence="1">Uncharacterized protein</fullName>
    </submittedName>
</protein>
<accession>A0A3L6G575</accession>
<proteinExistence type="predicted"/>
<comment type="caution">
    <text evidence="1">The sequence shown here is derived from an EMBL/GenBank/DDBJ whole genome shotgun (WGS) entry which is preliminary data.</text>
</comment>
<sequence>MFGHFHSLFCVSHSPSPQSPFSCTFPRTTHV</sequence>
<evidence type="ECO:0000313" key="1">
    <source>
        <dbReference type="EMBL" id="PWZ43754.1"/>
    </source>
</evidence>
<organism evidence="1">
    <name type="scientific">Zea mays</name>
    <name type="common">Maize</name>
    <dbReference type="NCBI Taxonomy" id="4577"/>
    <lineage>
        <taxon>Eukaryota</taxon>
        <taxon>Viridiplantae</taxon>
        <taxon>Streptophyta</taxon>
        <taxon>Embryophyta</taxon>
        <taxon>Tracheophyta</taxon>
        <taxon>Spermatophyta</taxon>
        <taxon>Magnoliopsida</taxon>
        <taxon>Liliopsida</taxon>
        <taxon>Poales</taxon>
        <taxon>Poaceae</taxon>
        <taxon>PACMAD clade</taxon>
        <taxon>Panicoideae</taxon>
        <taxon>Andropogonodae</taxon>
        <taxon>Andropogoneae</taxon>
        <taxon>Tripsacinae</taxon>
        <taxon>Zea</taxon>
    </lineage>
</organism>